<accession>A0A7S4UYX3</accession>
<dbReference type="InterPro" id="IPR039367">
    <property type="entry name" value="Och1-like"/>
</dbReference>
<dbReference type="Pfam" id="PF04488">
    <property type="entry name" value="Gly_transf_sug"/>
    <property type="match status" value="1"/>
</dbReference>
<dbReference type="AlphaFoldDB" id="A0A7S4UYX3"/>
<sequence>MSRLIESWKKSGWEYNFYDDDSAVEFISTHFPPEIREAYESITPGAFKADLFRYCVLLIRGGVYADMDVLLETNLDAAVANDVGFMIPIDEPGTEVHHRSCLWNGLIAVAPGHPFIAKTIEKVVNNIRNKFTSVDYDDMLCPKPVLSVSHRLDTLFTCGPCIMGASINSLLGRHMQDQFEIGDVDIWRSERNNRSDDGNIVVSPDDPRLLIPGRTIILMQKKDDMGAHRFTWVEKNIVVAATDMPDYDDRPPTGEHYSKVHDKSGIYGLKKLYTNNISADEEIRIIISKV</sequence>
<dbReference type="InterPro" id="IPR029044">
    <property type="entry name" value="Nucleotide-diphossugar_trans"/>
</dbReference>
<reference evidence="1" key="1">
    <citation type="submission" date="2021-01" db="EMBL/GenBank/DDBJ databases">
        <authorList>
            <person name="Corre E."/>
            <person name="Pelletier E."/>
            <person name="Niang G."/>
            <person name="Scheremetjew M."/>
            <person name="Finn R."/>
            <person name="Kale V."/>
            <person name="Holt S."/>
            <person name="Cochrane G."/>
            <person name="Meng A."/>
            <person name="Brown T."/>
            <person name="Cohen L."/>
        </authorList>
    </citation>
    <scope>NUCLEOTIDE SEQUENCE</scope>
    <source>
        <strain evidence="1">GSO104</strain>
    </source>
</reference>
<name>A0A7S4UYX3_9STRA</name>
<dbReference type="GO" id="GO:0000009">
    <property type="term" value="F:alpha-1,6-mannosyltransferase activity"/>
    <property type="evidence" value="ECO:0007669"/>
    <property type="project" value="InterPro"/>
</dbReference>
<dbReference type="GO" id="GO:0000136">
    <property type="term" value="C:mannan polymerase complex"/>
    <property type="evidence" value="ECO:0007669"/>
    <property type="project" value="TreeGrafter"/>
</dbReference>
<dbReference type="Gene3D" id="3.90.550.20">
    <property type="match status" value="1"/>
</dbReference>
<dbReference type="EMBL" id="HBNS01001508">
    <property type="protein sequence ID" value="CAE4580258.1"/>
    <property type="molecule type" value="Transcribed_RNA"/>
</dbReference>
<gene>
    <name evidence="1" type="ORF">DBRI00130_LOCUS1210</name>
</gene>
<dbReference type="SUPFAM" id="SSF53448">
    <property type="entry name" value="Nucleotide-diphospho-sugar transferases"/>
    <property type="match status" value="1"/>
</dbReference>
<dbReference type="GO" id="GO:0006487">
    <property type="term" value="P:protein N-linked glycosylation"/>
    <property type="evidence" value="ECO:0007669"/>
    <property type="project" value="TreeGrafter"/>
</dbReference>
<evidence type="ECO:0000313" key="1">
    <source>
        <dbReference type="EMBL" id="CAE4580258.1"/>
    </source>
</evidence>
<protein>
    <recommendedName>
        <fullName evidence="2">Alpha 1,4-glycosyltransferase domain-containing protein</fullName>
    </recommendedName>
</protein>
<proteinExistence type="predicted"/>
<dbReference type="PANTHER" id="PTHR31834">
    <property type="entry name" value="INITIATION-SPECIFIC ALPHA-1,6-MANNOSYLTRANSFERASE"/>
    <property type="match status" value="1"/>
</dbReference>
<evidence type="ECO:0008006" key="2">
    <source>
        <dbReference type="Google" id="ProtNLM"/>
    </source>
</evidence>
<dbReference type="PANTHER" id="PTHR31834:SF1">
    <property type="entry name" value="INITIATION-SPECIFIC ALPHA-1,6-MANNOSYLTRANSFERASE"/>
    <property type="match status" value="1"/>
</dbReference>
<dbReference type="InterPro" id="IPR007577">
    <property type="entry name" value="GlycoTrfase_DXD_sugar-bd_CS"/>
</dbReference>
<organism evidence="1">
    <name type="scientific">Ditylum brightwellii</name>
    <dbReference type="NCBI Taxonomy" id="49249"/>
    <lineage>
        <taxon>Eukaryota</taxon>
        <taxon>Sar</taxon>
        <taxon>Stramenopiles</taxon>
        <taxon>Ochrophyta</taxon>
        <taxon>Bacillariophyta</taxon>
        <taxon>Mediophyceae</taxon>
        <taxon>Lithodesmiophycidae</taxon>
        <taxon>Lithodesmiales</taxon>
        <taxon>Lithodesmiaceae</taxon>
        <taxon>Ditylum</taxon>
    </lineage>
</organism>